<accession>A0A919FZV7</accession>
<comment type="caution">
    <text evidence="2">The sequence shown here is derived from an EMBL/GenBank/DDBJ whole genome shotgun (WGS) entry which is preliminary data.</text>
</comment>
<evidence type="ECO:0000313" key="2">
    <source>
        <dbReference type="EMBL" id="GHH75470.1"/>
    </source>
</evidence>
<reference evidence="2" key="1">
    <citation type="journal article" date="2014" name="Int. J. Syst. Evol. Microbiol.">
        <title>Complete genome sequence of Corynebacterium casei LMG S-19264T (=DSM 44701T), isolated from a smear-ripened cheese.</title>
        <authorList>
            <consortium name="US DOE Joint Genome Institute (JGI-PGF)"/>
            <person name="Walter F."/>
            <person name="Albersmeier A."/>
            <person name="Kalinowski J."/>
            <person name="Ruckert C."/>
        </authorList>
    </citation>
    <scope>NUCLEOTIDE SEQUENCE</scope>
    <source>
        <strain evidence="2">CGMCC 4.7398</strain>
    </source>
</reference>
<dbReference type="AlphaFoldDB" id="A0A919FZV7"/>
<evidence type="ECO:0000313" key="3">
    <source>
        <dbReference type="Proteomes" id="UP000627369"/>
    </source>
</evidence>
<protein>
    <submittedName>
        <fullName evidence="2">Uncharacterized protein</fullName>
    </submittedName>
</protein>
<gene>
    <name evidence="2" type="ORF">GCM10017772_31920</name>
</gene>
<sequence length="52" mass="5839">MLATAPATDPDDDPWPWDEPSDRPDRVARDVAVAQRSDGLFRGLLRDHDHAD</sequence>
<organism evidence="2 3">
    <name type="scientific">Promicromonospora soli</name>
    <dbReference type="NCBI Taxonomy" id="2035533"/>
    <lineage>
        <taxon>Bacteria</taxon>
        <taxon>Bacillati</taxon>
        <taxon>Actinomycetota</taxon>
        <taxon>Actinomycetes</taxon>
        <taxon>Micrococcales</taxon>
        <taxon>Promicromonosporaceae</taxon>
        <taxon>Promicromonospora</taxon>
    </lineage>
</organism>
<proteinExistence type="predicted"/>
<feature type="region of interest" description="Disordered" evidence="1">
    <location>
        <begin position="1"/>
        <end position="26"/>
    </location>
</feature>
<dbReference type="Proteomes" id="UP000627369">
    <property type="component" value="Unassembled WGS sequence"/>
</dbReference>
<keyword evidence="3" id="KW-1185">Reference proteome</keyword>
<dbReference type="RefSeq" id="WP_229872501.1">
    <property type="nucleotide sequence ID" value="NZ_BNAS01000004.1"/>
</dbReference>
<evidence type="ECO:0000256" key="1">
    <source>
        <dbReference type="SAM" id="MobiDB-lite"/>
    </source>
</evidence>
<name>A0A919FZV7_9MICO</name>
<reference evidence="2" key="2">
    <citation type="submission" date="2020-09" db="EMBL/GenBank/DDBJ databases">
        <authorList>
            <person name="Sun Q."/>
            <person name="Zhou Y."/>
        </authorList>
    </citation>
    <scope>NUCLEOTIDE SEQUENCE</scope>
    <source>
        <strain evidence="2">CGMCC 4.7398</strain>
    </source>
</reference>
<dbReference type="EMBL" id="BNAS01000004">
    <property type="protein sequence ID" value="GHH75470.1"/>
    <property type="molecule type" value="Genomic_DNA"/>
</dbReference>